<keyword evidence="1" id="KW-0285">Flavoprotein</keyword>
<dbReference type="GO" id="GO:0016491">
    <property type="term" value="F:oxidoreductase activity"/>
    <property type="evidence" value="ECO:0007669"/>
    <property type="project" value="UniProtKB-KW"/>
</dbReference>
<dbReference type="SUPFAM" id="SSF51905">
    <property type="entry name" value="FAD/NAD(P)-binding domain"/>
    <property type="match status" value="1"/>
</dbReference>
<dbReference type="Gene3D" id="3.50.50.60">
    <property type="entry name" value="FAD/NAD(P)-binding domain"/>
    <property type="match status" value="2"/>
</dbReference>
<name>A0A7C3GJP4_9BACT</name>
<dbReference type="EMBL" id="DRMH01000020">
    <property type="protein sequence ID" value="HFC97201.1"/>
    <property type="molecule type" value="Genomic_DNA"/>
</dbReference>
<comment type="caution">
    <text evidence="4">The sequence shown here is derived from an EMBL/GenBank/DDBJ whole genome shotgun (WGS) entry which is preliminary data.</text>
</comment>
<keyword evidence="2" id="KW-0560">Oxidoreductase</keyword>
<reference evidence="4" key="1">
    <citation type="journal article" date="2020" name="mSystems">
        <title>Genome- and Community-Level Interaction Insights into Carbon Utilization and Element Cycling Functions of Hydrothermarchaeota in Hydrothermal Sediment.</title>
        <authorList>
            <person name="Zhou Z."/>
            <person name="Liu Y."/>
            <person name="Xu W."/>
            <person name="Pan J."/>
            <person name="Luo Z.H."/>
            <person name="Li M."/>
        </authorList>
    </citation>
    <scope>NUCLEOTIDE SEQUENCE [LARGE SCALE GENOMIC DNA]</scope>
    <source>
        <strain evidence="4">HyVt-483</strain>
    </source>
</reference>
<gene>
    <name evidence="4" type="ORF">ENJ40_01915</name>
</gene>
<protein>
    <submittedName>
        <fullName evidence="4">Thioredoxin reductase</fullName>
    </submittedName>
</protein>
<dbReference type="Pfam" id="PF07992">
    <property type="entry name" value="Pyr_redox_2"/>
    <property type="match status" value="1"/>
</dbReference>
<organism evidence="4">
    <name type="scientific">Thermosulfurimonas dismutans</name>
    <dbReference type="NCBI Taxonomy" id="999894"/>
    <lineage>
        <taxon>Bacteria</taxon>
        <taxon>Pseudomonadati</taxon>
        <taxon>Thermodesulfobacteriota</taxon>
        <taxon>Thermodesulfobacteria</taxon>
        <taxon>Thermodesulfobacteriales</taxon>
        <taxon>Thermodesulfobacteriaceae</taxon>
        <taxon>Thermosulfurimonas</taxon>
    </lineage>
</organism>
<sequence>MKPRRWKVERFEVVILGCGPAGLQAAIHAARRRLRTLIFGRLEASALFRAHMENYFGLRGKVSGEELLRAGLEQALRFGAEHRTEDVVKLEMREEGFLVVPESGREILAQALILALGVSRRKKKIRGEEDLVGKGVSYCVDCDGFFFRGQPVAVVGEGSAAVYGALTLSHIASEVFLVARELKVSETLKEELAASTVKWVRSQAEEVLGREEVEGLRLSDGTVLSVKGVFFEEGARGALELATSLGVALDPENMRYIQVDRRQTTNIPGVFAAGDVTGPPFQVAKAVGEGCIAALSAADYLAEKRRAQKS</sequence>
<dbReference type="InterPro" id="IPR036188">
    <property type="entry name" value="FAD/NAD-bd_sf"/>
</dbReference>
<dbReference type="PANTHER" id="PTHR48105">
    <property type="entry name" value="THIOREDOXIN REDUCTASE 1-RELATED-RELATED"/>
    <property type="match status" value="1"/>
</dbReference>
<dbReference type="PRINTS" id="PR00469">
    <property type="entry name" value="PNDRDTASEII"/>
</dbReference>
<evidence type="ECO:0000256" key="2">
    <source>
        <dbReference type="ARBA" id="ARBA00023002"/>
    </source>
</evidence>
<dbReference type="InterPro" id="IPR050097">
    <property type="entry name" value="Ferredoxin-NADP_redctase_2"/>
</dbReference>
<proteinExistence type="predicted"/>
<dbReference type="PRINTS" id="PR00368">
    <property type="entry name" value="FADPNR"/>
</dbReference>
<feature type="domain" description="FAD/NAD(P)-binding" evidence="3">
    <location>
        <begin position="12"/>
        <end position="290"/>
    </location>
</feature>
<dbReference type="InterPro" id="IPR023753">
    <property type="entry name" value="FAD/NAD-binding_dom"/>
</dbReference>
<evidence type="ECO:0000313" key="4">
    <source>
        <dbReference type="EMBL" id="HFC97201.1"/>
    </source>
</evidence>
<evidence type="ECO:0000256" key="1">
    <source>
        <dbReference type="ARBA" id="ARBA00022630"/>
    </source>
</evidence>
<dbReference type="Proteomes" id="UP000886043">
    <property type="component" value="Unassembled WGS sequence"/>
</dbReference>
<dbReference type="AlphaFoldDB" id="A0A7C3GJP4"/>
<evidence type="ECO:0000259" key="3">
    <source>
        <dbReference type="Pfam" id="PF07992"/>
    </source>
</evidence>
<accession>A0A7C3GJP4</accession>